<dbReference type="InterPro" id="IPR036291">
    <property type="entry name" value="NAD(P)-bd_dom_sf"/>
</dbReference>
<feature type="region of interest" description="Disordered" evidence="5">
    <location>
        <begin position="1030"/>
        <end position="1050"/>
    </location>
</feature>
<dbReference type="Pfam" id="PF00698">
    <property type="entry name" value="Acyl_transf_1"/>
    <property type="match status" value="1"/>
</dbReference>
<dbReference type="SMART" id="SM00825">
    <property type="entry name" value="PKS_KS"/>
    <property type="match status" value="1"/>
</dbReference>
<dbReference type="InterPro" id="IPR052568">
    <property type="entry name" value="PKS-FAS_Synthase"/>
</dbReference>
<dbReference type="PROSITE" id="PS52004">
    <property type="entry name" value="KS3_2"/>
    <property type="match status" value="1"/>
</dbReference>
<dbReference type="InterPro" id="IPR049552">
    <property type="entry name" value="PKS_DH_N"/>
</dbReference>
<evidence type="ECO:0000313" key="9">
    <source>
        <dbReference type="EMBL" id="PMB20134.1"/>
    </source>
</evidence>
<evidence type="ECO:0000256" key="1">
    <source>
        <dbReference type="ARBA" id="ARBA00022450"/>
    </source>
</evidence>
<dbReference type="GO" id="GO:0004315">
    <property type="term" value="F:3-oxoacyl-[acyl-carrier-protein] synthase activity"/>
    <property type="evidence" value="ECO:0007669"/>
    <property type="project" value="InterPro"/>
</dbReference>
<dbReference type="Gene3D" id="3.40.47.10">
    <property type="match status" value="1"/>
</dbReference>
<evidence type="ECO:0000256" key="2">
    <source>
        <dbReference type="ARBA" id="ARBA00022553"/>
    </source>
</evidence>
<dbReference type="Gene3D" id="3.40.50.720">
    <property type="entry name" value="NAD(P)-binding Rossmann-like Domain"/>
    <property type="match status" value="1"/>
</dbReference>
<dbReference type="InterPro" id="IPR057326">
    <property type="entry name" value="KR_dom"/>
</dbReference>
<dbReference type="RefSeq" id="WP_102182479.1">
    <property type="nucleotide sequence ID" value="NZ_NMQE01000539.1"/>
</dbReference>
<feature type="domain" description="Carrier" evidence="6">
    <location>
        <begin position="1318"/>
        <end position="1398"/>
    </location>
</feature>
<sequence length="2415" mass="266524">MAPSRIEVDFAKLQKEVSNCEQALDKLIKVKKMMSANATEINKINKKLHQNPVAIIGMASIFPESKNLQEYWEKIIRKVDCITDVPPSRWNINEYYDPHPKTPDKTYCKRGGFIPDIEFNPMEFGLPPNVLEVTDVSQLLGLVVAKAAMEDAGYGEKSQFNRERTGVVLGVALARQMSMPLATRLEYPVWEKVLKSSGLSDEDTQKIIEKIKSAYVQWEENAFPGMLANIVAGRIANRLDLGGMNCVVDAACASSLGALAMSISELIEHRADMMLTGGVDTDNSIVAYMCFSKTPAVSPSQNPKPFDAQSDGMMLAEGIGMLVLKRLEDAIRDNDRIYAVIKGIGTSSDGRYKSIYAPRPEGQVKALHRAYEDAGFSPTSVGLIEAHGTGTMVGDPAEVTALKEVFGENNCKKQHIALGSVKSQIGHAKAAAGAASLIKTALALHHKVLPATINVTKPHPKLGLENSPLYLNTETRPWIRSQAEVPRRAGVSSFGFGGTNYHVVLEEYSSEHDRPYRLHHTPQSVLLFASTPEQLLTRCQEILHQLQSPERERHYAELIAACTSLEIPATNARVGFVAESLTEAYKALQICIDLLTQKPQAESWDHPQGIYYRKAGMATAGKVVALFSGQGSQYLEMGRELVINFPCLRQTYGDIDQLFYKDDLQPVSEIVFPPPVFDTAQRQAQVAALQRTEYAQPAIGAFSVGLYKILQQGGFKPDFVLGHSFGELTALWAAGVLSEKDYFFLVKARGQAMAAPNDPEFDAGAMLAVKGDISQVGEVIKNFPLVTIANLNSPRQVVLAGAKAEIAQVQEQLKAKAYSTVLLPVSAAFHTPLVAHAQKPFAQAIEKVSFQEPTIPVYTNVTGEPYPNEPQAIQKILKQHLINQVLFKQEIENIYAQGGYCFIEFGPKGILTSLVKDILGDQPHLAVALNGSYRKDSDRCLREAVTLLRVAGLPLQNPDPYQIEQKVPEVPKNKLLTVQLNGSNYVSEKTKQAFVKALQDGHQVSLPQTKDNSSDVNTPLTLSVQQTDSLPVNPEHTNGNHAGVAQSGDEVMNRIRREAASQRVDAKKGFFDRQIKENHPANMHSQAEQSTSLEVPQNYQLVLDSLEFTLIEFNRHQRDILRVHEKSLLHQTEYTKTFFQLMQQQNFLLGNSKFPHQHADTKQIIISYSERSIMRFHQHHGETLRVHEQYLNHQTEQTKNFFQLLQQHYDQLLASISTEELTESLPQTTSIVSYQDSSAVSFRANGGTTAAVGTPTNDFVTSFEPVLINGASHGGHHSKSNGNGTYKNGNHDTKSVAVTISDTPTIPSADVPSVPLTIDEATLSQTLLNVVSDKTGYPVEMLELSMDIEADLGIDSIKRVEILGGLLELYPDLPKPNPEELGQLRTLGQIVEYMRTLVPAISPVESAPVQTAQEVALDEAKTSEESDVVTQQIEDAESKDIYIASSPVPVALPTLEEPTSSLPSLDFTDLSQILLNVVSEKTGYPVEMLELSMDMEADLGIDSIKRVEILGALLELYPNLPKPNPEELGELRTLGQIVDYMKQQAETLEKKTFSPESNSQPPKLDHNIHRSPVKLKVLPEPDVLDFTLPEQHIALITDDGTATTSELALALGKRNWKVVVLSFPQTLIAEQLPLPEGINRVVLANLSEEHLQNQLEAIASEYGQIAAFIHLNPANYDASNCVRYLETEKALLRHVFLIAKHLKAPLNQAANQGRSCFLTVAHLDGEFGLGYKTNFGAISSGLFGLTKTLNQEWETVFCRAIDLSPDLDVRTSVKYILAELYDPNKLIVEVGYSSHGRTTLVCEEGTRGQGGTRGPLWGLGGEGGQGSNLSPLSFPSPLSSHSPLSPPSPNPQSQVFLVSGGAKGITAQCVIKLAQHYQCKFILLGRSSVDPEPVWAEGCSNEGELKKRIMDDFIAKGEKPTPAMVQKKYKAIASRREIDTTLRAIEQAGGQAEYLSVDVTDATQLQEQLNVAVERLGAVTGIIHGAGNLADKRIENKTERDFETVFAAKVTGLENLLRCVSPSQLNYLVLFSSVVGFYGNIGQSDYAIANEILNKSAHLVKRNYPNCHAVAINWGPWDSGMVTPELKKAFAERGIETIPIEVGTQMLVDELAQVNQQTTQVVIGSPLLYIPPSCNSDLQKYRIQRRLTLAENPFLQDHVIAGRPVLPATCALAWIANTCEQFYPGYKSFNCPNFKVLKGIIFDDTLAKEYTLDLQEISKNDVAEIEFDAKISSKNQEGKIRYHFSGQIKLKRQIPTAPVYDSLNLKQEEIILNSTTSLYQDGSASLFHGPSFQGVKTILNISPEKITIECALPKLRTRQQGQFPVQIFNPYIADVQIHALWIWTQYFYQEGCLPSEIKLFEQFAAIPFDQTFYVSCEIKSKTDSSVTVDVIAHDHQGKIYNRMIGAKGTILPTKK</sequence>
<accession>A0A2N6LBN1</accession>
<evidence type="ECO:0000259" key="6">
    <source>
        <dbReference type="PROSITE" id="PS50075"/>
    </source>
</evidence>
<dbReference type="InterPro" id="IPR020841">
    <property type="entry name" value="PKS_Beta-ketoAc_synthase_dom"/>
</dbReference>
<comment type="caution">
    <text evidence="9">The sequence shown here is derived from an EMBL/GenBank/DDBJ whole genome shotgun (WGS) entry which is preliminary data.</text>
</comment>
<dbReference type="InterPro" id="IPR014030">
    <property type="entry name" value="Ketoacyl_synth_N"/>
</dbReference>
<name>A0A2N6LBN1_9CYAN</name>
<keyword evidence="2" id="KW-0597">Phosphoprotein</keyword>
<feature type="region of interest" description="Disordered" evidence="5">
    <location>
        <begin position="1270"/>
        <end position="1292"/>
    </location>
</feature>
<dbReference type="Pfam" id="PF08659">
    <property type="entry name" value="KR"/>
    <property type="match status" value="1"/>
</dbReference>
<feature type="domain" description="Ketosynthase family 3 (KS3)" evidence="7">
    <location>
        <begin position="50"/>
        <end position="507"/>
    </location>
</feature>
<feature type="domain" description="PKS/mFAS DH" evidence="8">
    <location>
        <begin position="2125"/>
        <end position="2415"/>
    </location>
</feature>
<evidence type="ECO:0000256" key="3">
    <source>
        <dbReference type="ARBA" id="ARBA00022679"/>
    </source>
</evidence>
<dbReference type="InterPro" id="IPR049900">
    <property type="entry name" value="PKS_mFAS_DH"/>
</dbReference>
<keyword evidence="1" id="KW-0596">Phosphopantetheine</keyword>
<dbReference type="PROSITE" id="PS00606">
    <property type="entry name" value="KS3_1"/>
    <property type="match status" value="1"/>
</dbReference>
<dbReference type="InterPro" id="IPR042104">
    <property type="entry name" value="PKS_dehydratase_sf"/>
</dbReference>
<feature type="active site" description="Proton donor; for dehydratase activity" evidence="4">
    <location>
        <position position="2334"/>
    </location>
</feature>
<dbReference type="InterPro" id="IPR016035">
    <property type="entry name" value="Acyl_Trfase/lysoPLipase"/>
</dbReference>
<feature type="region of interest" description="Disordered" evidence="5">
    <location>
        <begin position="1828"/>
        <end position="1853"/>
    </location>
</feature>
<dbReference type="Gene3D" id="3.10.129.110">
    <property type="entry name" value="Polyketide synthase dehydratase"/>
    <property type="match status" value="1"/>
</dbReference>
<dbReference type="PANTHER" id="PTHR43074">
    <property type="entry name" value="OMEGA-3 POLYUNSATURATED FATTY ACID SYNTHASE PFAB-RELATED"/>
    <property type="match status" value="1"/>
</dbReference>
<dbReference type="CDD" id="cd00833">
    <property type="entry name" value="PKS"/>
    <property type="match status" value="1"/>
</dbReference>
<dbReference type="InterPro" id="IPR001227">
    <property type="entry name" value="Ac_transferase_dom_sf"/>
</dbReference>
<dbReference type="EMBL" id="NMQE01000539">
    <property type="protein sequence ID" value="PMB20134.1"/>
    <property type="molecule type" value="Genomic_DNA"/>
</dbReference>
<dbReference type="Pfam" id="PF02801">
    <property type="entry name" value="Ketoacyl-synt_C"/>
    <property type="match status" value="1"/>
</dbReference>
<proteinExistence type="predicted"/>
<feature type="compositionally biased region" description="Low complexity" evidence="5">
    <location>
        <begin position="1828"/>
        <end position="1843"/>
    </location>
</feature>
<dbReference type="PROSITE" id="PS52019">
    <property type="entry name" value="PKS_MFAS_DH"/>
    <property type="match status" value="1"/>
</dbReference>
<dbReference type="InterPro" id="IPR016036">
    <property type="entry name" value="Malonyl_transacylase_ACP-bd"/>
</dbReference>
<dbReference type="SUPFAM" id="SSF47336">
    <property type="entry name" value="ACP-like"/>
    <property type="match status" value="2"/>
</dbReference>
<dbReference type="SUPFAM" id="SSF51735">
    <property type="entry name" value="NAD(P)-binding Rossmann-fold domains"/>
    <property type="match status" value="1"/>
</dbReference>
<dbReference type="InterPro" id="IPR018201">
    <property type="entry name" value="Ketoacyl_synth_AS"/>
</dbReference>
<dbReference type="Gene3D" id="3.40.366.10">
    <property type="entry name" value="Malonyl-Coenzyme A Acyl Carrier Protein, domain 2"/>
    <property type="match status" value="1"/>
</dbReference>
<dbReference type="Proteomes" id="UP000235081">
    <property type="component" value="Unassembled WGS sequence"/>
</dbReference>
<dbReference type="Pfam" id="PF21089">
    <property type="entry name" value="PKS_DH_N"/>
    <property type="match status" value="1"/>
</dbReference>
<evidence type="ECO:0000256" key="4">
    <source>
        <dbReference type="PROSITE-ProRule" id="PRU01363"/>
    </source>
</evidence>
<dbReference type="Gene3D" id="3.30.70.250">
    <property type="entry name" value="Malonyl-CoA ACP transacylase, ACP-binding"/>
    <property type="match status" value="1"/>
</dbReference>
<evidence type="ECO:0000259" key="8">
    <source>
        <dbReference type="PROSITE" id="PS52019"/>
    </source>
</evidence>
<dbReference type="Pfam" id="PF00550">
    <property type="entry name" value="PP-binding"/>
    <property type="match status" value="2"/>
</dbReference>
<dbReference type="Pfam" id="PF00109">
    <property type="entry name" value="ketoacyl-synt"/>
    <property type="match status" value="1"/>
</dbReference>
<organism evidence="9 10">
    <name type="scientific">Fischerella thermalis CCMEE 5318</name>
    <dbReference type="NCBI Taxonomy" id="2019666"/>
    <lineage>
        <taxon>Bacteria</taxon>
        <taxon>Bacillati</taxon>
        <taxon>Cyanobacteriota</taxon>
        <taxon>Cyanophyceae</taxon>
        <taxon>Nostocales</taxon>
        <taxon>Hapalosiphonaceae</taxon>
        <taxon>Fischerella</taxon>
    </lineage>
</organism>
<dbReference type="CDD" id="cd08953">
    <property type="entry name" value="KR_2_SDR_x"/>
    <property type="match status" value="1"/>
</dbReference>
<dbReference type="InterPro" id="IPR013968">
    <property type="entry name" value="PKS_KR"/>
</dbReference>
<evidence type="ECO:0000259" key="7">
    <source>
        <dbReference type="PROSITE" id="PS52004"/>
    </source>
</evidence>
<feature type="region of interest" description="C-terminal hotdog fold" evidence="4">
    <location>
        <begin position="2270"/>
        <end position="2415"/>
    </location>
</feature>
<dbReference type="PROSITE" id="PS50075">
    <property type="entry name" value="CARRIER"/>
    <property type="match status" value="2"/>
</dbReference>
<dbReference type="InterPro" id="IPR049551">
    <property type="entry name" value="PKS_DH_C"/>
</dbReference>
<dbReference type="PANTHER" id="PTHR43074:SF1">
    <property type="entry name" value="BETA-KETOACYL SYNTHASE FAMILY PROTEIN-RELATED"/>
    <property type="match status" value="1"/>
</dbReference>
<dbReference type="SMART" id="SM00822">
    <property type="entry name" value="PKS_KR"/>
    <property type="match status" value="1"/>
</dbReference>
<gene>
    <name evidence="9" type="ORF">CEN46_17115</name>
</gene>
<reference evidence="9 10" key="1">
    <citation type="submission" date="2017-07" db="EMBL/GenBank/DDBJ databases">
        <title>Genomes of Fischerella (Mastigocladus) sp. strains.</title>
        <authorList>
            <person name="Miller S.R."/>
        </authorList>
    </citation>
    <scope>NUCLEOTIDE SEQUENCE [LARGE SCALE GENOMIC DNA]</scope>
    <source>
        <strain evidence="9 10">CCMEE 5318</strain>
    </source>
</reference>
<feature type="compositionally biased region" description="Polar residues" evidence="5">
    <location>
        <begin position="1030"/>
        <end position="1040"/>
    </location>
</feature>
<dbReference type="InterPro" id="IPR014043">
    <property type="entry name" value="Acyl_transferase_dom"/>
</dbReference>
<dbReference type="InterPro" id="IPR014031">
    <property type="entry name" value="Ketoacyl_synth_C"/>
</dbReference>
<dbReference type="InterPro" id="IPR016039">
    <property type="entry name" value="Thiolase-like"/>
</dbReference>
<evidence type="ECO:0000256" key="5">
    <source>
        <dbReference type="SAM" id="MobiDB-lite"/>
    </source>
</evidence>
<dbReference type="InterPro" id="IPR036736">
    <property type="entry name" value="ACP-like_sf"/>
</dbReference>
<feature type="active site" description="Proton acceptor; for dehydratase activity" evidence="4">
    <location>
        <position position="2158"/>
    </location>
</feature>
<dbReference type="SMART" id="SM00827">
    <property type="entry name" value="PKS_AT"/>
    <property type="match status" value="1"/>
</dbReference>
<evidence type="ECO:0000313" key="10">
    <source>
        <dbReference type="Proteomes" id="UP000235081"/>
    </source>
</evidence>
<dbReference type="SUPFAM" id="SSF52151">
    <property type="entry name" value="FabD/lysophospholipase-like"/>
    <property type="match status" value="1"/>
</dbReference>
<keyword evidence="3" id="KW-0808">Transferase</keyword>
<dbReference type="SUPFAM" id="SSF53901">
    <property type="entry name" value="Thiolase-like"/>
    <property type="match status" value="1"/>
</dbReference>
<dbReference type="NCBIfam" id="TIGR02813">
    <property type="entry name" value="omega_3_PfaA"/>
    <property type="match status" value="1"/>
</dbReference>
<protein>
    <submittedName>
        <fullName evidence="9">Beta-ketoacyl synthase</fullName>
    </submittedName>
</protein>
<dbReference type="InterPro" id="IPR032821">
    <property type="entry name" value="PKS_assoc"/>
</dbReference>
<dbReference type="GO" id="GO:0006633">
    <property type="term" value="P:fatty acid biosynthetic process"/>
    <property type="evidence" value="ECO:0007669"/>
    <property type="project" value="InterPro"/>
</dbReference>
<feature type="domain" description="Carrier" evidence="6">
    <location>
        <begin position="1465"/>
        <end position="1545"/>
    </location>
</feature>
<dbReference type="Pfam" id="PF16197">
    <property type="entry name" value="KAsynt_C_assoc"/>
    <property type="match status" value="1"/>
</dbReference>
<dbReference type="InterPro" id="IPR009081">
    <property type="entry name" value="PP-bd_ACP"/>
</dbReference>
<feature type="region of interest" description="N-terminal hotdog fold" evidence="4">
    <location>
        <begin position="2125"/>
        <end position="2255"/>
    </location>
</feature>
<dbReference type="Pfam" id="PF14765">
    <property type="entry name" value="PS-DH"/>
    <property type="match status" value="1"/>
</dbReference>
<dbReference type="Gene3D" id="1.10.1200.10">
    <property type="entry name" value="ACP-like"/>
    <property type="match status" value="2"/>
</dbReference>
<dbReference type="SUPFAM" id="SSF55048">
    <property type="entry name" value="Probable ACP-binding domain of malonyl-CoA ACP transacylase"/>
    <property type="match status" value="1"/>
</dbReference>
<dbReference type="InterPro" id="IPR004432">
    <property type="entry name" value="Omega_3_polyunsat_FA_synth"/>
</dbReference>